<evidence type="ECO:0000313" key="2">
    <source>
        <dbReference type="Proteomes" id="UP001152622"/>
    </source>
</evidence>
<dbReference type="SUPFAM" id="SSF47266">
    <property type="entry name" value="4-helical cytokines"/>
    <property type="match status" value="1"/>
</dbReference>
<dbReference type="Proteomes" id="UP001152622">
    <property type="component" value="Chromosome 1"/>
</dbReference>
<name>A0A9Q1GDQ2_SYNKA</name>
<protein>
    <recommendedName>
        <fullName evidence="3">Interleukin</fullName>
    </recommendedName>
</protein>
<dbReference type="OrthoDB" id="9426569at2759"/>
<comment type="caution">
    <text evidence="1">The sequence shown here is derived from an EMBL/GenBank/DDBJ whole genome shotgun (WGS) entry which is preliminary data.</text>
</comment>
<evidence type="ECO:0000313" key="1">
    <source>
        <dbReference type="EMBL" id="KAJ8382366.1"/>
    </source>
</evidence>
<dbReference type="Gene3D" id="1.20.1250.70">
    <property type="entry name" value="Interleukin-15/Interleukin-21"/>
    <property type="match status" value="1"/>
</dbReference>
<dbReference type="InterPro" id="IPR009079">
    <property type="entry name" value="4_helix_cytokine-like_core"/>
</dbReference>
<reference evidence="1" key="1">
    <citation type="journal article" date="2023" name="Science">
        <title>Genome structures resolve the early diversification of teleost fishes.</title>
        <authorList>
            <person name="Parey E."/>
            <person name="Louis A."/>
            <person name="Montfort J."/>
            <person name="Bouchez O."/>
            <person name="Roques C."/>
            <person name="Iampietro C."/>
            <person name="Lluch J."/>
            <person name="Castinel A."/>
            <person name="Donnadieu C."/>
            <person name="Desvignes T."/>
            <person name="Floi Bucao C."/>
            <person name="Jouanno E."/>
            <person name="Wen M."/>
            <person name="Mejri S."/>
            <person name="Dirks R."/>
            <person name="Jansen H."/>
            <person name="Henkel C."/>
            <person name="Chen W.J."/>
            <person name="Zahm M."/>
            <person name="Cabau C."/>
            <person name="Klopp C."/>
            <person name="Thompson A.W."/>
            <person name="Robinson-Rechavi M."/>
            <person name="Braasch I."/>
            <person name="Lecointre G."/>
            <person name="Bobe J."/>
            <person name="Postlethwait J.H."/>
            <person name="Berthelot C."/>
            <person name="Roest Crollius H."/>
            <person name="Guiguen Y."/>
        </authorList>
    </citation>
    <scope>NUCLEOTIDE SEQUENCE</scope>
    <source>
        <strain evidence="1">WJC10195</strain>
    </source>
</reference>
<gene>
    <name evidence="1" type="ORF">SKAU_G00031440</name>
</gene>
<accession>A0A9Q1GDQ2</accession>
<proteinExistence type="predicted"/>
<evidence type="ECO:0008006" key="3">
    <source>
        <dbReference type="Google" id="ProtNLM"/>
    </source>
</evidence>
<sequence length="108" mass="12424">MLKQVGTELYHLEKSLQHKGLMLHTPTHNNDCCSLSALECFRVNVNRLQTTKKNLQRKLSKNLMTPMIKASCPPCSSYPKSGSEQFVQELQFLLQKATNRLMWKQNTS</sequence>
<keyword evidence="2" id="KW-1185">Reference proteome</keyword>
<organism evidence="1 2">
    <name type="scientific">Synaphobranchus kaupii</name>
    <name type="common">Kaup's arrowtooth eel</name>
    <dbReference type="NCBI Taxonomy" id="118154"/>
    <lineage>
        <taxon>Eukaryota</taxon>
        <taxon>Metazoa</taxon>
        <taxon>Chordata</taxon>
        <taxon>Craniata</taxon>
        <taxon>Vertebrata</taxon>
        <taxon>Euteleostomi</taxon>
        <taxon>Actinopterygii</taxon>
        <taxon>Neopterygii</taxon>
        <taxon>Teleostei</taxon>
        <taxon>Anguilliformes</taxon>
        <taxon>Synaphobranchidae</taxon>
        <taxon>Synaphobranchus</taxon>
    </lineage>
</organism>
<dbReference type="AlphaFoldDB" id="A0A9Q1GDQ2"/>
<dbReference type="EMBL" id="JAINUF010000001">
    <property type="protein sequence ID" value="KAJ8382366.1"/>
    <property type="molecule type" value="Genomic_DNA"/>
</dbReference>